<dbReference type="InterPro" id="IPR036388">
    <property type="entry name" value="WH-like_DNA-bd_sf"/>
</dbReference>
<dbReference type="SUPFAM" id="SSF46785">
    <property type="entry name" value="Winged helix' DNA-binding domain"/>
    <property type="match status" value="2"/>
</dbReference>
<dbReference type="InterPro" id="IPR005234">
    <property type="entry name" value="ScpB_csome_segregation"/>
</dbReference>
<keyword evidence="7" id="KW-1185">Reference proteome</keyword>
<organism evidence="6 7">
    <name type="scientific">Halobacillus naozhouensis</name>
    <dbReference type="NCBI Taxonomy" id="554880"/>
    <lineage>
        <taxon>Bacteria</taxon>
        <taxon>Bacillati</taxon>
        <taxon>Bacillota</taxon>
        <taxon>Bacilli</taxon>
        <taxon>Bacillales</taxon>
        <taxon>Bacillaceae</taxon>
        <taxon>Halobacillus</taxon>
    </lineage>
</organism>
<dbReference type="PIRSF" id="PIRSF019345">
    <property type="entry name" value="ScpB"/>
    <property type="match status" value="1"/>
</dbReference>
<keyword evidence="1 5" id="KW-0963">Cytoplasm</keyword>
<dbReference type="NCBIfam" id="TIGR00281">
    <property type="entry name" value="SMC-Scp complex subunit ScpB"/>
    <property type="match status" value="1"/>
</dbReference>
<evidence type="ECO:0000256" key="1">
    <source>
        <dbReference type="ARBA" id="ARBA00022490"/>
    </source>
</evidence>
<evidence type="ECO:0000256" key="4">
    <source>
        <dbReference type="ARBA" id="ARBA00023306"/>
    </source>
</evidence>
<comment type="subunit">
    <text evidence="5">Homodimer. Homodimerization may be required to stabilize the binding of ScpA to the Smc head domains. Component of a cohesin-like complex composed of ScpA, ScpB and the Smc homodimer, in which ScpA and ScpB bind to the head domain of Smc. The presence of the three proteins is required for the association of the complex with DNA.</text>
</comment>
<dbReference type="Proteomes" id="UP001221597">
    <property type="component" value="Chromosome"/>
</dbReference>
<keyword evidence="2 5" id="KW-0132">Cell division</keyword>
<keyword evidence="4 5" id="KW-0131">Cell cycle</keyword>
<protein>
    <recommendedName>
        <fullName evidence="5">Segregation and condensation protein B</fullName>
    </recommendedName>
</protein>
<evidence type="ECO:0000256" key="5">
    <source>
        <dbReference type="HAMAP-Rule" id="MF_01804"/>
    </source>
</evidence>
<keyword evidence="3 5" id="KW-0159">Chromosome partition</keyword>
<dbReference type="PANTHER" id="PTHR34298">
    <property type="entry name" value="SEGREGATION AND CONDENSATION PROTEIN B"/>
    <property type="match status" value="1"/>
</dbReference>
<proteinExistence type="inferred from homology"/>
<dbReference type="Gene3D" id="1.10.10.10">
    <property type="entry name" value="Winged helix-like DNA-binding domain superfamily/Winged helix DNA-binding domain"/>
    <property type="match status" value="2"/>
</dbReference>
<evidence type="ECO:0000256" key="3">
    <source>
        <dbReference type="ARBA" id="ARBA00022829"/>
    </source>
</evidence>
<accession>A0ABY8ITV2</accession>
<gene>
    <name evidence="5 6" type="primary">scpB</name>
    <name evidence="6" type="ORF">P9989_12100</name>
</gene>
<dbReference type="Pfam" id="PF04079">
    <property type="entry name" value="SMC_ScpB"/>
    <property type="match status" value="1"/>
</dbReference>
<evidence type="ECO:0000313" key="7">
    <source>
        <dbReference type="Proteomes" id="UP001221597"/>
    </source>
</evidence>
<comment type="similarity">
    <text evidence="5">Belongs to the ScpB family.</text>
</comment>
<reference evidence="6 7" key="1">
    <citation type="submission" date="2023-04" db="EMBL/GenBank/DDBJ databases">
        <title>Genome sequence of Halobacillus naozhouensis KACC 21980.</title>
        <authorList>
            <person name="Kim S."/>
            <person name="Heo J."/>
            <person name="Kwon S.-W."/>
        </authorList>
    </citation>
    <scope>NUCLEOTIDE SEQUENCE [LARGE SCALE GENOMIC DNA]</scope>
    <source>
        <strain evidence="6 7">KCTC 13234</strain>
    </source>
</reference>
<dbReference type="InterPro" id="IPR036390">
    <property type="entry name" value="WH_DNA-bd_sf"/>
</dbReference>
<dbReference type="HAMAP" id="MF_01804">
    <property type="entry name" value="ScpB"/>
    <property type="match status" value="1"/>
</dbReference>
<dbReference type="EMBL" id="CP121671">
    <property type="protein sequence ID" value="WFT73147.1"/>
    <property type="molecule type" value="Genomic_DNA"/>
</dbReference>
<evidence type="ECO:0000256" key="2">
    <source>
        <dbReference type="ARBA" id="ARBA00022618"/>
    </source>
</evidence>
<evidence type="ECO:0000313" key="6">
    <source>
        <dbReference type="EMBL" id="WFT73147.1"/>
    </source>
</evidence>
<dbReference type="RefSeq" id="WP_283075172.1">
    <property type="nucleotide sequence ID" value="NZ_CP121671.1"/>
</dbReference>
<sequence>MNVEEQKALVEGLLFASGEDGITKKKLAELLEVSQSSLKTIVEQLVIDYQQADRGITLMDTNGTLHLTTKPKHAPYYKKLLDTTTSTRLSQAALETLAIIAYRQPITRIEIDDLRGVKSDRAVQTLSNRGLIEEQGRKEAIGRPILFGTTRDFLTYFGLSSIEELPPLQEIEQSQNVEEEADLFFENFNHENSDGSL</sequence>
<comment type="subcellular location">
    <subcellularLocation>
        <location evidence="5">Cytoplasm</location>
    </subcellularLocation>
    <text evidence="5">Associated with two foci at the outer edges of the nucleoid region in young cells, and at four foci within both cell halves in older cells.</text>
</comment>
<comment type="function">
    <text evidence="5">Participates in chromosomal partition during cell division. May act via the formation of a condensin-like complex containing Smc and ScpA that pull DNA away from mid-cell into both cell halves.</text>
</comment>
<name>A0ABY8ITV2_9BACI</name>
<dbReference type="PANTHER" id="PTHR34298:SF2">
    <property type="entry name" value="SEGREGATION AND CONDENSATION PROTEIN B"/>
    <property type="match status" value="1"/>
</dbReference>